<dbReference type="AlphaFoldDB" id="A0A1I4RRX0"/>
<evidence type="ECO:0000313" key="4">
    <source>
        <dbReference type="Proteomes" id="UP000233491"/>
    </source>
</evidence>
<evidence type="ECO:0000259" key="2">
    <source>
        <dbReference type="Pfam" id="PF05170"/>
    </source>
</evidence>
<accession>A0A1I4RRX0</accession>
<proteinExistence type="predicted"/>
<sequence>MVRVITALSGLVLVVLVLRLAMAPLFPLDKFVAPAITAFEADTGTAVRIADADLQLLPTPRVVATDVAIELPDGLGTVHAERLLLALNPLPFLSGSAELDSVTVERPVLRLALGDGDIDPAKAIGALAGLADRAAVRQFQAAEGLLTLQAGGREAKLNGLTVAATRAGDVDRLAFKATLNGTPLSLTVEAGSAGAARAKLAAPALNVDLDGGMAGGAFAGHLDLSVPDATALGGPSGPVQLKGAITLSSGRVEMVDASASVFGSSGRLSAALDLAAPRASVDLHADFGRLPAGSLATLAALAADIGFDPINGRAPFDAGFDLKLAEVALSGGNVRQLHVTAVDRGGRFGARVDGTTGGGMLTGRVDLFPDGNGRRLGASFIAKNVAIGEVAALAGLESPLTGRLAADLRLSAHGRSADELAATLAVDGAGQLREGRLGGLPLVGKIMLPALTELSADLSVTGLDKPALLIGQAKAASGIVTFEATAAPRRLLDGGSTPISAKLDGSLLSADFEGGVDPVAITANGSLALASHRLAALAGVSGLPDSASLDGRIEAGIGRLTLSDARLMLGDRAFGGLLDLATAGERSRLTGRLSGDRVDVAVLAGALSNAGQRLPAALDADLRIDAGGIAAGPVAATGGPVDLRFDDKGAEIGLPRLSLGGGSGAVTLRVKAGDRPSFVVKGRVDDVRLASLAPLIGTAVDGEFDLAADITAEGGARTDLFKSATGTADFSVSRGVLDGVDPMALLGRLARAVQHGFGSGTGQVGFDALSGHLTISKGVAMSDDLAFSASDLQLSGSGSLGLAAGTLDLRLKPKLKGYPDFEAPVAVVGPLAAPRLYPDLPGLVSDPVAGYARLSAMAGGFARLVEADAPPKLDVVKPDAVTSMIDRLSSKPANESVTETAPHADKAPVNAPVAEVAPAATVAPPARLPPLPLARPSSRPAGRAGGPLDLGALSRIPSSAAPASAAANACRPGRDGRCIP</sequence>
<comment type="caution">
    <text evidence="3">The sequence shown here is derived from an EMBL/GenBank/DDBJ whole genome shotgun (WGS) entry which is preliminary data.</text>
</comment>
<evidence type="ECO:0000313" key="3">
    <source>
        <dbReference type="EMBL" id="PKR88093.1"/>
    </source>
</evidence>
<feature type="region of interest" description="Disordered" evidence="1">
    <location>
        <begin position="924"/>
        <end position="953"/>
    </location>
</feature>
<feature type="domain" description="AsmA" evidence="2">
    <location>
        <begin position="5"/>
        <end position="115"/>
    </location>
</feature>
<evidence type="ECO:0000256" key="1">
    <source>
        <dbReference type="SAM" id="MobiDB-lite"/>
    </source>
</evidence>
<dbReference type="PANTHER" id="PTHR30441">
    <property type="entry name" value="DUF748 DOMAIN-CONTAINING PROTEIN"/>
    <property type="match status" value="1"/>
</dbReference>
<dbReference type="GO" id="GO:0090313">
    <property type="term" value="P:regulation of protein targeting to membrane"/>
    <property type="evidence" value="ECO:0007669"/>
    <property type="project" value="TreeGrafter"/>
</dbReference>
<dbReference type="Proteomes" id="UP000233491">
    <property type="component" value="Unassembled WGS sequence"/>
</dbReference>
<dbReference type="GO" id="GO:0005886">
    <property type="term" value="C:plasma membrane"/>
    <property type="evidence" value="ECO:0007669"/>
    <property type="project" value="TreeGrafter"/>
</dbReference>
<gene>
    <name evidence="3" type="ORF">CXZ10_16705</name>
</gene>
<dbReference type="RefSeq" id="WP_101290494.1">
    <property type="nucleotide sequence ID" value="NZ_FOUQ01000002.1"/>
</dbReference>
<dbReference type="Pfam" id="PF05170">
    <property type="entry name" value="AsmA"/>
    <property type="match status" value="1"/>
</dbReference>
<dbReference type="PANTHER" id="PTHR30441:SF8">
    <property type="entry name" value="DUF748 DOMAIN-CONTAINING PROTEIN"/>
    <property type="match status" value="1"/>
</dbReference>
<feature type="region of interest" description="Disordered" evidence="1">
    <location>
        <begin position="888"/>
        <end position="910"/>
    </location>
</feature>
<feature type="region of interest" description="Disordered" evidence="1">
    <location>
        <begin position="961"/>
        <end position="980"/>
    </location>
</feature>
<dbReference type="OrthoDB" id="5439561at2"/>
<dbReference type="InterPro" id="IPR052894">
    <property type="entry name" value="AsmA-related"/>
</dbReference>
<organism evidence="3 4">
    <name type="scientific">Pleomorphomonas diazotrophica</name>
    <dbReference type="NCBI Taxonomy" id="1166257"/>
    <lineage>
        <taxon>Bacteria</taxon>
        <taxon>Pseudomonadati</taxon>
        <taxon>Pseudomonadota</taxon>
        <taxon>Alphaproteobacteria</taxon>
        <taxon>Hyphomicrobiales</taxon>
        <taxon>Pleomorphomonadaceae</taxon>
        <taxon>Pleomorphomonas</taxon>
    </lineage>
</organism>
<dbReference type="EMBL" id="PJNW01000014">
    <property type="protein sequence ID" value="PKR88093.1"/>
    <property type="molecule type" value="Genomic_DNA"/>
</dbReference>
<keyword evidence="4" id="KW-1185">Reference proteome</keyword>
<protein>
    <recommendedName>
        <fullName evidence="2">AsmA domain-containing protein</fullName>
    </recommendedName>
</protein>
<reference evidence="3 4" key="1">
    <citation type="submission" date="2017-12" db="EMBL/GenBank/DDBJ databases">
        <title>Anaerobic carbon monoxide metabolism by Pleomorphomonas carboxyditropha sp. nov., a new mesophilic hydrogenogenic carboxidotroph.</title>
        <authorList>
            <person name="Esquivel-Elizondo S."/>
            <person name="Krajmalnik-Brown R."/>
        </authorList>
    </citation>
    <scope>NUCLEOTIDE SEQUENCE [LARGE SCALE GENOMIC DNA]</scope>
    <source>
        <strain evidence="3 4">R5-392</strain>
    </source>
</reference>
<dbReference type="InterPro" id="IPR007844">
    <property type="entry name" value="AsmA"/>
</dbReference>
<name>A0A1I4RRX0_9HYPH</name>